<organism evidence="3 4">
    <name type="scientific">Porphyridium purpureum</name>
    <name type="common">Red alga</name>
    <name type="synonym">Porphyridium cruentum</name>
    <dbReference type="NCBI Taxonomy" id="35688"/>
    <lineage>
        <taxon>Eukaryota</taxon>
        <taxon>Rhodophyta</taxon>
        <taxon>Bangiophyceae</taxon>
        <taxon>Porphyridiales</taxon>
        <taxon>Porphyridiaceae</taxon>
        <taxon>Porphyridium</taxon>
    </lineage>
</organism>
<evidence type="ECO:0000313" key="3">
    <source>
        <dbReference type="EMBL" id="KAA8496465.1"/>
    </source>
</evidence>
<feature type="region of interest" description="Disordered" evidence="1">
    <location>
        <begin position="36"/>
        <end position="55"/>
    </location>
</feature>
<evidence type="ECO:0008006" key="5">
    <source>
        <dbReference type="Google" id="ProtNLM"/>
    </source>
</evidence>
<evidence type="ECO:0000256" key="1">
    <source>
        <dbReference type="SAM" id="MobiDB-lite"/>
    </source>
</evidence>
<dbReference type="InterPro" id="IPR029044">
    <property type="entry name" value="Nucleotide-diphossugar_trans"/>
</dbReference>
<dbReference type="PANTHER" id="PTHR40743:SF1">
    <property type="entry name" value="POSSIBLE GLYCOSYLTRANSFERASE"/>
    <property type="match status" value="1"/>
</dbReference>
<comment type="caution">
    <text evidence="3">The sequence shown here is derived from an EMBL/GenBank/DDBJ whole genome shotgun (WGS) entry which is preliminary data.</text>
</comment>
<dbReference type="EMBL" id="VRMN01000002">
    <property type="protein sequence ID" value="KAA8496465.1"/>
    <property type="molecule type" value="Genomic_DNA"/>
</dbReference>
<sequence>MAATRPQVRAKYLPRSAPQDALMSVAMSADETLLGSPFGHSGTSHGSGASGAHGAPSASSAIAGSSVLAAVQHWSKRLVRAWQGGGGGFPSLSRGDDDVERNVDGVVNAKERHGQTRWVSHAWKVLRGYSAIMQATVVVILLCVPFLYALQWLFETSRGGMDVSARVASDTLQEKYRGVDGSGHRVSIGRSHRYDDEIVEWDISHVDEKMQREADWKFLRPDGPGMRAVLLAEVLKRRAAASSVPENERLVPGGVSLVAACSQHWVQMSMTIQSWTKVKGVDEVIFVDWSSTAHSARVAKLFGDESVFVVHINRTDWMPSRAFNLGVRLAQYANILKVDCDTQFIGPAFLEHHRIGTEHALYTVSAKEKSTDRAALRSVFYTKKETLEAVGGFDERLTEPGYECEDLYVRMGREVKLAMYDFDLKHVRRIPFDEEHYEARDAGRTDTNLSLEKVHSSLSATVRNRLLVEELNASAAGTWTRLSKQTQYSFIAAGEPTDAMTLLLAEPTASEQVPSGWSIVGELAALEISIEANMRVLHEEVGVPLAVLEFLSEHNLSAISYLTELLDPTQPRSVRPVFAVVSARDVHSMSVSMAWALALGARDEVMLLVFVEDGTVDPWRVFDVERMLVRMTKFGLAPAKVMFAGPWPCTTTVNECSASDPAYMKLADDFISSSPGAVVLDPEHLSVVHYARFIDREKDSAISDHKTDRDAFASLTPYAPLKKDLNKLTSTLHGAVALVMSNQFALEDIPVWLDEVVKNEHTVQKEEGVEEGKPLMVVLCSDHDRLELANAHLKSRATVEVLETSPLSSVPTDPQEAAFWLDFYHLEIMLRCARIYLDRHATPALMYVMRYTLAWRKFNAPSLPQDMRRHSSNMKQLKEKAASPRFFQVFFFKSW</sequence>
<dbReference type="PANTHER" id="PTHR40743">
    <property type="entry name" value="NUCLEOTIDE-DIPHOSPHO-SUGAR TRANSFERASE CONTAINING PROTEIN"/>
    <property type="match status" value="1"/>
</dbReference>
<evidence type="ECO:0000256" key="2">
    <source>
        <dbReference type="SAM" id="Phobius"/>
    </source>
</evidence>
<dbReference type="CDD" id="cd00761">
    <property type="entry name" value="Glyco_tranf_GTA_type"/>
    <property type="match status" value="1"/>
</dbReference>
<dbReference type="AlphaFoldDB" id="A0A5J4YZB6"/>
<dbReference type="Gene3D" id="3.90.550.10">
    <property type="entry name" value="Spore Coat Polysaccharide Biosynthesis Protein SpsA, Chain A"/>
    <property type="match status" value="1"/>
</dbReference>
<evidence type="ECO:0000313" key="4">
    <source>
        <dbReference type="Proteomes" id="UP000324585"/>
    </source>
</evidence>
<keyword evidence="2" id="KW-1133">Transmembrane helix</keyword>
<name>A0A5J4YZB6_PORPP</name>
<keyword evidence="2" id="KW-0472">Membrane</keyword>
<keyword evidence="4" id="KW-1185">Reference proteome</keyword>
<keyword evidence="2" id="KW-0812">Transmembrane</keyword>
<reference evidence="4" key="1">
    <citation type="journal article" date="2019" name="Nat. Commun.">
        <title>Expansion of phycobilisome linker gene families in mesophilic red algae.</title>
        <authorList>
            <person name="Lee J."/>
            <person name="Kim D."/>
            <person name="Bhattacharya D."/>
            <person name="Yoon H.S."/>
        </authorList>
    </citation>
    <scope>NUCLEOTIDE SEQUENCE [LARGE SCALE GENOMIC DNA]</scope>
    <source>
        <strain evidence="4">CCMP 1328</strain>
    </source>
</reference>
<dbReference type="Proteomes" id="UP000324585">
    <property type="component" value="Unassembled WGS sequence"/>
</dbReference>
<dbReference type="SUPFAM" id="SSF53448">
    <property type="entry name" value="Nucleotide-diphospho-sugar transferases"/>
    <property type="match status" value="1"/>
</dbReference>
<feature type="transmembrane region" description="Helical" evidence="2">
    <location>
        <begin position="131"/>
        <end position="154"/>
    </location>
</feature>
<gene>
    <name evidence="3" type="ORF">FVE85_0194</name>
</gene>
<protein>
    <recommendedName>
        <fullName evidence="5">Glycosyltransferase 2-like domain-containing protein</fullName>
    </recommendedName>
</protein>
<accession>A0A5J4YZB6</accession>
<proteinExistence type="predicted"/>